<feature type="signal peptide" evidence="1">
    <location>
        <begin position="1"/>
        <end position="16"/>
    </location>
</feature>
<evidence type="ECO:0000256" key="1">
    <source>
        <dbReference type="SAM" id="SignalP"/>
    </source>
</evidence>
<dbReference type="Proteomes" id="UP000320475">
    <property type="component" value="Unassembled WGS sequence"/>
</dbReference>
<comment type="caution">
    <text evidence="3">The sequence shown here is derived from an EMBL/GenBank/DDBJ whole genome shotgun (WGS) entry which is preliminary data.</text>
</comment>
<dbReference type="AlphaFoldDB" id="A0A507CYR0"/>
<evidence type="ECO:0000313" key="4">
    <source>
        <dbReference type="Proteomes" id="UP000317494"/>
    </source>
</evidence>
<dbReference type="VEuPathDB" id="FungiDB:SeMB42_g04356"/>
<keyword evidence="4" id="KW-1185">Reference proteome</keyword>
<evidence type="ECO:0000313" key="5">
    <source>
        <dbReference type="Proteomes" id="UP000320475"/>
    </source>
</evidence>
<evidence type="ECO:0000313" key="2">
    <source>
        <dbReference type="EMBL" id="TPX43429.1"/>
    </source>
</evidence>
<reference evidence="4 5" key="1">
    <citation type="journal article" date="2019" name="Sci. Rep.">
        <title>Comparative genomics of chytrid fungi reveal insights into the obligate biotrophic and pathogenic lifestyle of Synchytrium endobioticum.</title>
        <authorList>
            <person name="van de Vossenberg B.T.L.H."/>
            <person name="Warris S."/>
            <person name="Nguyen H.D.T."/>
            <person name="van Gent-Pelzer M.P.E."/>
            <person name="Joly D.L."/>
            <person name="van de Geest H.C."/>
            <person name="Bonants P.J.M."/>
            <person name="Smith D.S."/>
            <person name="Levesque C.A."/>
            <person name="van der Lee T.A.J."/>
        </authorList>
    </citation>
    <scope>NUCLEOTIDE SEQUENCE [LARGE SCALE GENOMIC DNA]</scope>
    <source>
        <strain evidence="2 5">LEV6574</strain>
        <strain evidence="3 4">MB42</strain>
    </source>
</reference>
<dbReference type="EMBL" id="QEAN01000174">
    <property type="protein sequence ID" value="TPX44349.1"/>
    <property type="molecule type" value="Genomic_DNA"/>
</dbReference>
<protein>
    <recommendedName>
        <fullName evidence="6">Spaetzle domain-containing protein</fullName>
    </recommendedName>
</protein>
<feature type="chain" id="PRO_5036363042" description="Spaetzle domain-containing protein" evidence="1">
    <location>
        <begin position="17"/>
        <end position="194"/>
    </location>
</feature>
<gene>
    <name evidence="2" type="ORF">SeLEV6574_g05060</name>
    <name evidence="3" type="ORF">SeMB42_g04356</name>
</gene>
<accession>A0A507CYR0</accession>
<dbReference type="EMBL" id="QEAM01000224">
    <property type="protein sequence ID" value="TPX43429.1"/>
    <property type="molecule type" value="Genomic_DNA"/>
</dbReference>
<dbReference type="OrthoDB" id="2175999at2759"/>
<evidence type="ECO:0008006" key="6">
    <source>
        <dbReference type="Google" id="ProtNLM"/>
    </source>
</evidence>
<evidence type="ECO:0000313" key="3">
    <source>
        <dbReference type="EMBL" id="TPX44349.1"/>
    </source>
</evidence>
<sequence>MLSKLVISILAASAAALPADPNFKQDSQDQNDVIGLETRLYVDTYAPTYLMKKDGYSMDGESTESVVATDAFKSTDAPVSVYDDMPYYTPEVEERVVKVEYLLKEPKPEGELRFPCEYAKYETRSEGPHVPEFKPRTIYAEVMEKEFVCPKYEKIIVVKVPAKCVCAPIEVNPKIMPAPQLKQKTEDSRVLSTS</sequence>
<organism evidence="3 4">
    <name type="scientific">Synchytrium endobioticum</name>
    <dbReference type="NCBI Taxonomy" id="286115"/>
    <lineage>
        <taxon>Eukaryota</taxon>
        <taxon>Fungi</taxon>
        <taxon>Fungi incertae sedis</taxon>
        <taxon>Chytridiomycota</taxon>
        <taxon>Chytridiomycota incertae sedis</taxon>
        <taxon>Chytridiomycetes</taxon>
        <taxon>Synchytriales</taxon>
        <taxon>Synchytriaceae</taxon>
        <taxon>Synchytrium</taxon>
    </lineage>
</organism>
<proteinExistence type="predicted"/>
<keyword evidence="1" id="KW-0732">Signal</keyword>
<name>A0A507CYR0_9FUNG</name>
<dbReference type="Proteomes" id="UP000317494">
    <property type="component" value="Unassembled WGS sequence"/>
</dbReference>